<organism evidence="2 3">
    <name type="scientific">Coniella lustricola</name>
    <dbReference type="NCBI Taxonomy" id="2025994"/>
    <lineage>
        <taxon>Eukaryota</taxon>
        <taxon>Fungi</taxon>
        <taxon>Dikarya</taxon>
        <taxon>Ascomycota</taxon>
        <taxon>Pezizomycotina</taxon>
        <taxon>Sordariomycetes</taxon>
        <taxon>Sordariomycetidae</taxon>
        <taxon>Diaporthales</taxon>
        <taxon>Schizoparmaceae</taxon>
        <taxon>Coniella</taxon>
    </lineage>
</organism>
<dbReference type="InParanoid" id="A0A2T2ZUP9"/>
<accession>A0A2T2ZUP9</accession>
<dbReference type="Proteomes" id="UP000241462">
    <property type="component" value="Unassembled WGS sequence"/>
</dbReference>
<protein>
    <submittedName>
        <fullName evidence="2">Uncharacterized protein</fullName>
    </submittedName>
</protein>
<reference evidence="2 3" key="1">
    <citation type="journal article" date="2018" name="Mycol. Prog.">
        <title>Coniella lustricola, a new species from submerged detritus.</title>
        <authorList>
            <person name="Raudabaugh D.B."/>
            <person name="Iturriaga T."/>
            <person name="Carver A."/>
            <person name="Mondo S."/>
            <person name="Pangilinan J."/>
            <person name="Lipzen A."/>
            <person name="He G."/>
            <person name="Amirebrahimi M."/>
            <person name="Grigoriev I.V."/>
            <person name="Miller A.N."/>
        </authorList>
    </citation>
    <scope>NUCLEOTIDE SEQUENCE [LARGE SCALE GENOMIC DNA]</scope>
    <source>
        <strain evidence="2 3">B22-T-1</strain>
    </source>
</reference>
<name>A0A2T2ZUP9_9PEZI</name>
<dbReference type="EMBL" id="KZ678670">
    <property type="protein sequence ID" value="PSR77179.1"/>
    <property type="molecule type" value="Genomic_DNA"/>
</dbReference>
<evidence type="ECO:0000313" key="2">
    <source>
        <dbReference type="EMBL" id="PSR77179.1"/>
    </source>
</evidence>
<evidence type="ECO:0000313" key="3">
    <source>
        <dbReference type="Proteomes" id="UP000241462"/>
    </source>
</evidence>
<keyword evidence="3" id="KW-1185">Reference proteome</keyword>
<dbReference type="AlphaFoldDB" id="A0A2T2ZUP9"/>
<proteinExistence type="predicted"/>
<sequence length="168" mass="18505">MGNKPKSAINVQMKVGHPHPLTPPRTHATRRTGRISQSIPQSIPPVKHVRFCLLFPRSSSQNVSGTQASTEALTSKRGPFRGLGGSFSACCTGGLDEYGGTWILAWRPGVPTAQESTRVYTETSWLIPRLFPSSNHKLSFENRDTCYGRVGMDFSFFCCPLRSSEGME</sequence>
<gene>
    <name evidence="2" type="ORF">BD289DRAFT_153229</name>
</gene>
<feature type="region of interest" description="Disordered" evidence="1">
    <location>
        <begin position="1"/>
        <end position="30"/>
    </location>
</feature>
<evidence type="ECO:0000256" key="1">
    <source>
        <dbReference type="SAM" id="MobiDB-lite"/>
    </source>
</evidence>